<dbReference type="AlphaFoldDB" id="A0A100JTC2"/>
<proteinExistence type="predicted"/>
<dbReference type="EMBL" id="BCMM01000029">
    <property type="protein sequence ID" value="GAQ65311.1"/>
    <property type="molecule type" value="Genomic_DNA"/>
</dbReference>
<reference evidence="2" key="1">
    <citation type="submission" date="2015-11" db="EMBL/GenBank/DDBJ databases">
        <authorList>
            <consortium name="Cross-ministerial Strategic Innovation Promotion Program (SIP) consortium"/>
            <person name="Tomihama T."/>
            <person name="Ikenaga M."/>
            <person name="Sakai M."/>
            <person name="Okubo T."/>
            <person name="Ikeda S."/>
        </authorList>
    </citation>
    <scope>NUCLEOTIDE SEQUENCE [LARGE SCALE GENOMIC DNA]</scope>
    <source>
        <strain evidence="2">S58</strain>
    </source>
</reference>
<organism evidence="1 2">
    <name type="scientific">Streptomyces scabiei</name>
    <dbReference type="NCBI Taxonomy" id="1930"/>
    <lineage>
        <taxon>Bacteria</taxon>
        <taxon>Bacillati</taxon>
        <taxon>Actinomycetota</taxon>
        <taxon>Actinomycetes</taxon>
        <taxon>Kitasatosporales</taxon>
        <taxon>Streptomycetaceae</taxon>
        <taxon>Streptomyces</taxon>
    </lineage>
</organism>
<comment type="caution">
    <text evidence="1">The sequence shown here is derived from an EMBL/GenBank/DDBJ whole genome shotgun (WGS) entry which is preliminary data.</text>
</comment>
<evidence type="ECO:0000313" key="2">
    <source>
        <dbReference type="Proteomes" id="UP000067448"/>
    </source>
</evidence>
<reference evidence="2" key="3">
    <citation type="submission" date="2016-02" db="EMBL/GenBank/DDBJ databases">
        <title>Draft genome of pathogenic Streptomyces sp. in Japan.</title>
        <authorList>
            <person name="Tomihama T."/>
            <person name="Ikenaga M."/>
            <person name="Sakai M."/>
            <person name="Okubo T."/>
            <person name="Ikeda S."/>
        </authorList>
    </citation>
    <scope>NUCLEOTIDE SEQUENCE [LARGE SCALE GENOMIC DNA]</scope>
    <source>
        <strain evidence="2">S58</strain>
    </source>
</reference>
<reference evidence="1 2" key="2">
    <citation type="journal article" date="2016" name="Genome Announc.">
        <title>Draft Genome Sequences of Streptomyces scabiei S58, Streptomyces turgidiscabies T45, and Streptomyces acidiscabies a10, the Pathogens of Potato Common Scab, Isolated in Japan.</title>
        <authorList>
            <person name="Tomihama T."/>
            <person name="Nishi Y."/>
            <person name="Sakai M."/>
            <person name="Ikenaga M."/>
            <person name="Okubo T."/>
            <person name="Ikeda S."/>
        </authorList>
    </citation>
    <scope>NUCLEOTIDE SEQUENCE [LARGE SCALE GENOMIC DNA]</scope>
    <source>
        <strain evidence="1 2">S58</strain>
    </source>
</reference>
<accession>A0A100JTC2</accession>
<protein>
    <submittedName>
        <fullName evidence="1">Uncharacterized protein</fullName>
    </submittedName>
</protein>
<gene>
    <name evidence="1" type="ORF">SsS58_05720</name>
</gene>
<evidence type="ECO:0000313" key="1">
    <source>
        <dbReference type="EMBL" id="GAQ65311.1"/>
    </source>
</evidence>
<name>A0A100JTC2_STRSC</name>
<sequence length="154" mass="16741">MPHLPAWRSWTQAVLILEEIHLHVRQLGLPIPVRPTAPALLTVLRDAEQHGSGYERHLIGHAAANLDAATWIGQDLEEGRLRLATALDYLTRAAGIAAPEPPARERLSADRATPAMSTLNSGSEYGSCVSRFGHQSREYAFSPTMKGTSVGPLM</sequence>
<dbReference type="Proteomes" id="UP000067448">
    <property type="component" value="Unassembled WGS sequence"/>
</dbReference>